<dbReference type="PANTHER" id="PTHR45331">
    <property type="entry name" value="OXIDOREDUCTASE, IRON-SULPHUR BINDING SUBUNIT-RELATED-RELATED"/>
    <property type="match status" value="1"/>
</dbReference>
<dbReference type="RefSeq" id="WP_271888393.1">
    <property type="nucleotide sequence ID" value="NZ_JAQBIE010000008.1"/>
</dbReference>
<organism evidence="5 6">
    <name type="scientific">Paracoccus onchidii</name>
    <dbReference type="NCBI Taxonomy" id="3017813"/>
    <lineage>
        <taxon>Bacteria</taxon>
        <taxon>Pseudomonadati</taxon>
        <taxon>Pseudomonadota</taxon>
        <taxon>Alphaproteobacteria</taxon>
        <taxon>Rhodobacterales</taxon>
        <taxon>Paracoccaceae</taxon>
        <taxon>Paracoccus</taxon>
    </lineage>
</organism>
<dbReference type="Gene3D" id="3.10.20.30">
    <property type="match status" value="1"/>
</dbReference>
<keyword evidence="2" id="KW-0560">Oxidoreductase</keyword>
<proteinExistence type="predicted"/>
<keyword evidence="6" id="KW-1185">Reference proteome</keyword>
<dbReference type="InterPro" id="IPR036884">
    <property type="entry name" value="2Fe-2S-bd_dom_sf"/>
</dbReference>
<dbReference type="SUPFAM" id="SSF54292">
    <property type="entry name" value="2Fe-2S ferredoxin-like"/>
    <property type="match status" value="1"/>
</dbReference>
<evidence type="ECO:0000259" key="4">
    <source>
        <dbReference type="PROSITE" id="PS51085"/>
    </source>
</evidence>
<feature type="domain" description="2Fe-2S ferredoxin-type" evidence="4">
    <location>
        <begin position="5"/>
        <end position="87"/>
    </location>
</feature>
<evidence type="ECO:0000256" key="3">
    <source>
        <dbReference type="ARBA" id="ARBA00023004"/>
    </source>
</evidence>
<sequence length="193" mass="21016">MAERISFSAVINGQKVGPMDLPHDLMMVELLQEYLNLTGTRLSCGQGVCSACTIIVDDAEKGSYTVPACVTGVAWLNGKSVRTIEGIAGRDEQGGPVPSPIQRAFLEHFSFQCSYCTPGFVNGATVLVERLQRQPIASDQVEAAILEALDRHICRCTGYVRYYQAVRDVILSTPGLTTDGPQFDMVARQEVTQ</sequence>
<reference evidence="5" key="1">
    <citation type="submission" date="2022-12" db="EMBL/GenBank/DDBJ databases">
        <title>Paracoccus onchidii sp. nov., isolated from a marine invertebrate from the South China Sea.</title>
        <authorList>
            <person name="Xu S."/>
            <person name="Liu Z."/>
            <person name="Xu Y."/>
        </authorList>
    </citation>
    <scope>NUCLEOTIDE SEQUENCE</scope>
    <source>
        <strain evidence="5">Z330</strain>
    </source>
</reference>
<dbReference type="PANTHER" id="PTHR45331:SF2">
    <property type="entry name" value="OXIDOREDUCTASE WITH IRON-SULFUR SUBUNIT"/>
    <property type="match status" value="1"/>
</dbReference>
<dbReference type="Pfam" id="PF01799">
    <property type="entry name" value="Fer2_2"/>
    <property type="match status" value="1"/>
</dbReference>
<dbReference type="InterPro" id="IPR052914">
    <property type="entry name" value="Aldehyde_Oxdr_Iron-Sulfur"/>
</dbReference>
<name>A0ABT4ZD25_9RHOB</name>
<dbReference type="Gene3D" id="1.10.150.120">
    <property type="entry name" value="[2Fe-2S]-binding domain"/>
    <property type="match status" value="1"/>
</dbReference>
<dbReference type="InterPro" id="IPR036010">
    <property type="entry name" value="2Fe-2S_ferredoxin-like_sf"/>
</dbReference>
<evidence type="ECO:0000313" key="6">
    <source>
        <dbReference type="Proteomes" id="UP001165641"/>
    </source>
</evidence>
<dbReference type="Proteomes" id="UP001165641">
    <property type="component" value="Unassembled WGS sequence"/>
</dbReference>
<dbReference type="SUPFAM" id="SSF47741">
    <property type="entry name" value="CO dehydrogenase ISP C-domain like"/>
    <property type="match status" value="1"/>
</dbReference>
<dbReference type="PROSITE" id="PS51085">
    <property type="entry name" value="2FE2S_FER_2"/>
    <property type="match status" value="1"/>
</dbReference>
<keyword evidence="3" id="KW-0408">Iron</keyword>
<evidence type="ECO:0000256" key="1">
    <source>
        <dbReference type="ARBA" id="ARBA00022723"/>
    </source>
</evidence>
<keyword evidence="1" id="KW-0479">Metal-binding</keyword>
<dbReference type="InterPro" id="IPR006058">
    <property type="entry name" value="2Fe2S_fd_BS"/>
</dbReference>
<dbReference type="Pfam" id="PF00111">
    <property type="entry name" value="Fer2"/>
    <property type="match status" value="1"/>
</dbReference>
<evidence type="ECO:0000313" key="5">
    <source>
        <dbReference type="EMBL" id="MDB6177264.1"/>
    </source>
</evidence>
<dbReference type="InterPro" id="IPR012675">
    <property type="entry name" value="Beta-grasp_dom_sf"/>
</dbReference>
<comment type="caution">
    <text evidence="5">The sequence shown here is derived from an EMBL/GenBank/DDBJ whole genome shotgun (WGS) entry which is preliminary data.</text>
</comment>
<protein>
    <submittedName>
        <fullName evidence="5">2Fe-2S iron-sulfur cluster-binding protein</fullName>
    </submittedName>
</protein>
<gene>
    <name evidence="5" type="ORF">PAF17_07045</name>
</gene>
<accession>A0ABT4ZD25</accession>
<dbReference type="EMBL" id="JAQBIE010000008">
    <property type="protein sequence ID" value="MDB6177264.1"/>
    <property type="molecule type" value="Genomic_DNA"/>
</dbReference>
<dbReference type="PROSITE" id="PS00197">
    <property type="entry name" value="2FE2S_FER_1"/>
    <property type="match status" value="1"/>
</dbReference>
<dbReference type="InterPro" id="IPR001041">
    <property type="entry name" value="2Fe-2S_ferredoxin-type"/>
</dbReference>
<evidence type="ECO:0000256" key="2">
    <source>
        <dbReference type="ARBA" id="ARBA00023002"/>
    </source>
</evidence>
<dbReference type="InterPro" id="IPR002888">
    <property type="entry name" value="2Fe-2S-bd"/>
</dbReference>